<evidence type="ECO:0000313" key="3">
    <source>
        <dbReference type="Proteomes" id="UP000777482"/>
    </source>
</evidence>
<reference evidence="2 3" key="1">
    <citation type="submission" date="2020-11" db="EMBL/GenBank/DDBJ databases">
        <title>Kefir isolates.</title>
        <authorList>
            <person name="Marcisauskas S."/>
            <person name="Kim Y."/>
            <person name="Blasche S."/>
        </authorList>
    </citation>
    <scope>NUCLEOTIDE SEQUENCE [LARGE SCALE GENOMIC DNA]</scope>
    <source>
        <strain evidence="2 3">KR</strain>
    </source>
</reference>
<organism evidence="2 3">
    <name type="scientific">Rhodotorula mucilaginosa</name>
    <name type="common">Yeast</name>
    <name type="synonym">Rhodotorula rubra</name>
    <dbReference type="NCBI Taxonomy" id="5537"/>
    <lineage>
        <taxon>Eukaryota</taxon>
        <taxon>Fungi</taxon>
        <taxon>Dikarya</taxon>
        <taxon>Basidiomycota</taxon>
        <taxon>Pucciniomycotina</taxon>
        <taxon>Microbotryomycetes</taxon>
        <taxon>Sporidiobolales</taxon>
        <taxon>Sporidiobolaceae</taxon>
        <taxon>Rhodotorula</taxon>
    </lineage>
</organism>
<name>A0A9P6VWS0_RHOMI</name>
<dbReference type="InterPro" id="IPR032675">
    <property type="entry name" value="LRR_dom_sf"/>
</dbReference>
<feature type="compositionally biased region" description="Low complexity" evidence="1">
    <location>
        <begin position="1036"/>
        <end position="1053"/>
    </location>
</feature>
<feature type="region of interest" description="Disordered" evidence="1">
    <location>
        <begin position="923"/>
        <end position="961"/>
    </location>
</feature>
<feature type="compositionally biased region" description="Low complexity" evidence="1">
    <location>
        <begin position="1006"/>
        <end position="1028"/>
    </location>
</feature>
<comment type="caution">
    <text evidence="2">The sequence shown here is derived from an EMBL/GenBank/DDBJ whole genome shotgun (WGS) entry which is preliminary data.</text>
</comment>
<evidence type="ECO:0000313" key="2">
    <source>
        <dbReference type="EMBL" id="KAG0656273.1"/>
    </source>
</evidence>
<dbReference type="Proteomes" id="UP000777482">
    <property type="component" value="Unassembled WGS sequence"/>
</dbReference>
<protein>
    <submittedName>
        <fullName evidence="2">Uncharacterized protein</fullName>
    </submittedName>
</protein>
<dbReference type="EMBL" id="PUHQ01000100">
    <property type="protein sequence ID" value="KAG0656273.1"/>
    <property type="molecule type" value="Genomic_DNA"/>
</dbReference>
<proteinExistence type="predicted"/>
<keyword evidence="3" id="KW-1185">Reference proteome</keyword>
<feature type="compositionally biased region" description="Gly residues" evidence="1">
    <location>
        <begin position="1054"/>
        <end position="1074"/>
    </location>
</feature>
<feature type="region of interest" description="Disordered" evidence="1">
    <location>
        <begin position="546"/>
        <end position="588"/>
    </location>
</feature>
<feature type="compositionally biased region" description="Polar residues" evidence="1">
    <location>
        <begin position="577"/>
        <end position="588"/>
    </location>
</feature>
<feature type="compositionally biased region" description="Gly residues" evidence="1">
    <location>
        <begin position="1107"/>
        <end position="1128"/>
    </location>
</feature>
<feature type="region of interest" description="Disordered" evidence="1">
    <location>
        <begin position="1003"/>
        <end position="1136"/>
    </location>
</feature>
<dbReference type="Gene3D" id="3.80.10.10">
    <property type="entry name" value="Ribonuclease Inhibitor"/>
    <property type="match status" value="1"/>
</dbReference>
<dbReference type="OrthoDB" id="2596605at2759"/>
<feature type="region of interest" description="Disordered" evidence="1">
    <location>
        <begin position="767"/>
        <end position="794"/>
    </location>
</feature>
<dbReference type="AlphaFoldDB" id="A0A9P6VWS0"/>
<accession>A0A9P6VWS0</accession>
<feature type="compositionally biased region" description="Polar residues" evidence="1">
    <location>
        <begin position="767"/>
        <end position="778"/>
    </location>
</feature>
<feature type="compositionally biased region" description="Polar residues" evidence="1">
    <location>
        <begin position="700"/>
        <end position="712"/>
    </location>
</feature>
<feature type="region of interest" description="Disordered" evidence="1">
    <location>
        <begin position="178"/>
        <end position="203"/>
    </location>
</feature>
<feature type="compositionally biased region" description="Low complexity" evidence="1">
    <location>
        <begin position="724"/>
        <end position="751"/>
    </location>
</feature>
<sequence>MAADYSHLLPPPVLDRILETAFHTTDADSDRFPPPVQLTTLASLGKAINASVRRILAREVVLQDDDNRLVDAEEGQSAVLLARVVNDPNWANDVKLLTVVNPVFDQASDPALCHPPPPPPLDDAAFFLCLSRFETLSSFTWHSHRIPPELLCLALGQAAKNLTNFKLELVPLPLSGGTTTTDAAAPPSSPPLQQHQSPTSASGLYSPLLHGSGVGNGTATSAAASAPAPRWDAPHLASLPAKLTHLSLSNLSSLGAQSLAEHALPALPMLEFVQLEKTLWVDDHVLEAMGRHLKGLGVLKVREMAGTKLSENGLGEVLRGCPELRELHLDCVQGRFSRACWQKLTPLPSNLRVLRLSYSEQGPHKSWLLDHLASLSHLVDASNSELEHLALTRIVAGDGKGKALVPGSHHLARYPIDPVLDPRSLTLGEKDLDALVGVGGGGNEGGGEGGGGREWRKLELDLFRIEQDQLKRILEGCTKLKSLKVMFDAPFRNLLTLAPSFAACPELQHLEVAIPPGHSPEMASVTPAEYFAAVAPVFVSSAGASESGTAAEAARESGQPEQSPRPQHHGHGRRASLATSAGSPTRTRTNASFIANNDAVAPEGPTVPIDLAALDKAATATARNCVHHPLEALDSLLPVTKDWRRFLKKAHALERIAWTGRGGLGTWEFGQKQGSSLARVEFRPTKPVVVGEGETALSGGDQSPTRSRTRTASSSGGGGGFGGPESSSSSWGWDGQLASPSAYTSSSSSRRRSSSVSLAGSCLSNLSLSPTLQPQPVQRSHGGGDGSHSVFSSPATPFSTLMGLGIPSSSTAIKSNGNAAGGMMGDVPCSPPEYQHGFGNGSGNGGRRRSSASSSAMFGAIGANFLASPPQHDNSAGGGNSSALGLSMPLYEEETSFNVPSTLSSSHVQDLFGWAAETAAATATATAPPRGADSSSSPSGRAGGKGAPSSSKASNHKSLPAIQTTTTTPKASSLLPPAPAHLPAKPLSFAAAAASAAAAKVVNTSTTGATAPAMARTASATSASSAISTGGGGGSSSKSAGSSPTQSPGRSTASGGGGGSKAGNGRSGGGGGGRSNRSRGKSASPKQEKNASLPPSGPAGGENRRASGGGSGAGGGNARKSGGGGGGGGRRREATR</sequence>
<feature type="compositionally biased region" description="Low complexity" evidence="1">
    <location>
        <begin position="178"/>
        <end position="200"/>
    </location>
</feature>
<dbReference type="SUPFAM" id="SSF52047">
    <property type="entry name" value="RNI-like"/>
    <property type="match status" value="1"/>
</dbReference>
<evidence type="ECO:0000256" key="1">
    <source>
        <dbReference type="SAM" id="MobiDB-lite"/>
    </source>
</evidence>
<feature type="region of interest" description="Disordered" evidence="1">
    <location>
        <begin position="689"/>
        <end position="751"/>
    </location>
</feature>
<feature type="compositionally biased region" description="Low complexity" evidence="1">
    <location>
        <begin position="923"/>
        <end position="940"/>
    </location>
</feature>
<gene>
    <name evidence="2" type="ORF">C6P46_000341</name>
</gene>
<feature type="region of interest" description="Disordered" evidence="1">
    <location>
        <begin position="834"/>
        <end position="854"/>
    </location>
</feature>